<dbReference type="EMBL" id="CP091430">
    <property type="protein sequence ID" value="UVI31562.1"/>
    <property type="molecule type" value="Genomic_DNA"/>
</dbReference>
<dbReference type="InterPro" id="IPR002560">
    <property type="entry name" value="Transposase_DDE"/>
</dbReference>
<dbReference type="PANTHER" id="PTHR33498">
    <property type="entry name" value="TRANSPOSASE FOR INSERTION SEQUENCE ELEMENT IS1557"/>
    <property type="match status" value="1"/>
</dbReference>
<name>A0ABY5SC98_9BACL</name>
<dbReference type="RefSeq" id="WP_258387624.1">
    <property type="nucleotide sequence ID" value="NZ_CP091430.1"/>
</dbReference>
<evidence type="ECO:0000313" key="2">
    <source>
        <dbReference type="EMBL" id="UVI31562.1"/>
    </source>
</evidence>
<dbReference type="Pfam" id="PF01610">
    <property type="entry name" value="DDE_Tnp_ISL3"/>
    <property type="match status" value="1"/>
</dbReference>
<gene>
    <name evidence="2" type="ORF">L1F29_07005</name>
</gene>
<dbReference type="PANTHER" id="PTHR33498:SF1">
    <property type="entry name" value="TRANSPOSASE FOR INSERTION SEQUENCE ELEMENT IS1557"/>
    <property type="match status" value="1"/>
</dbReference>
<sequence>MHDRFILLKRHKELTEMDKITLDLWTKNHPSLGIAYDLKESYFDIWECDSRQKAFLIYHDWKSKIPKELQSAFEPLTKAMANWEEEIFAYFDHCITNAYTESLNSLIRVVNRLGRGYSFDALRAKILFTEGLQKKRRPKYQKRIDDYELRDYNYPMFEKMFPIGAVRERGELLGIDISTLIEKLEKGEL</sequence>
<reference evidence="2" key="1">
    <citation type="submission" date="2022-01" db="EMBL/GenBank/DDBJ databases">
        <title>Paenibacillus spongiae sp. nov., isolated from marine sponge.</title>
        <authorList>
            <person name="Li Z."/>
            <person name="Zhang M."/>
        </authorList>
    </citation>
    <scope>NUCLEOTIDE SEQUENCE</scope>
    <source>
        <strain evidence="2">PHS-Z3</strain>
    </source>
</reference>
<evidence type="ECO:0000313" key="3">
    <source>
        <dbReference type="Proteomes" id="UP001057877"/>
    </source>
</evidence>
<protein>
    <submittedName>
        <fullName evidence="2">Transposase</fullName>
    </submittedName>
</protein>
<evidence type="ECO:0000259" key="1">
    <source>
        <dbReference type="Pfam" id="PF01610"/>
    </source>
</evidence>
<dbReference type="Proteomes" id="UP001057877">
    <property type="component" value="Chromosome"/>
</dbReference>
<feature type="domain" description="Transposase IS204/IS1001/IS1096/IS1165 DDE" evidence="1">
    <location>
        <begin position="3"/>
        <end position="126"/>
    </location>
</feature>
<organism evidence="2 3">
    <name type="scientific">Paenibacillus spongiae</name>
    <dbReference type="NCBI Taxonomy" id="2909671"/>
    <lineage>
        <taxon>Bacteria</taxon>
        <taxon>Bacillati</taxon>
        <taxon>Bacillota</taxon>
        <taxon>Bacilli</taxon>
        <taxon>Bacillales</taxon>
        <taxon>Paenibacillaceae</taxon>
        <taxon>Paenibacillus</taxon>
    </lineage>
</organism>
<proteinExistence type="predicted"/>
<accession>A0ABY5SC98</accession>
<dbReference type="InterPro" id="IPR047951">
    <property type="entry name" value="Transpos_ISL3"/>
</dbReference>
<keyword evidence="3" id="KW-1185">Reference proteome</keyword>